<dbReference type="PROSITE" id="PS51257">
    <property type="entry name" value="PROKAR_LIPOPROTEIN"/>
    <property type="match status" value="1"/>
</dbReference>
<keyword evidence="1" id="KW-0732">Signal</keyword>
<evidence type="ECO:0000256" key="1">
    <source>
        <dbReference type="SAM" id="SignalP"/>
    </source>
</evidence>
<feature type="chain" id="PRO_5015556680" description="Immunity protein 53 of polymorphic toxin system" evidence="1">
    <location>
        <begin position="21"/>
        <end position="116"/>
    </location>
</feature>
<protein>
    <recommendedName>
        <fullName evidence="4">Immunity protein 53 of polymorphic toxin system</fullName>
    </recommendedName>
</protein>
<evidence type="ECO:0008006" key="4">
    <source>
        <dbReference type="Google" id="ProtNLM"/>
    </source>
</evidence>
<accession>A0A2T6AM08</accession>
<dbReference type="Proteomes" id="UP000244174">
    <property type="component" value="Unassembled WGS sequence"/>
</dbReference>
<gene>
    <name evidence="2" type="ORF">C8P64_0778</name>
</gene>
<reference evidence="2 3" key="1">
    <citation type="submission" date="2018-04" db="EMBL/GenBank/DDBJ databases">
        <title>Genomic Encyclopedia of Archaeal and Bacterial Type Strains, Phase II (KMG-II): from individual species to whole genera.</title>
        <authorList>
            <person name="Goeker M."/>
        </authorList>
    </citation>
    <scope>NUCLEOTIDE SEQUENCE [LARGE SCALE GENOMIC DNA]</scope>
    <source>
        <strain evidence="2 3">DSM 23082</strain>
    </source>
</reference>
<proteinExistence type="predicted"/>
<organism evidence="2 3">
    <name type="scientific">Christiangramia gaetbulicola</name>
    <dbReference type="NCBI Taxonomy" id="703340"/>
    <lineage>
        <taxon>Bacteria</taxon>
        <taxon>Pseudomonadati</taxon>
        <taxon>Bacteroidota</taxon>
        <taxon>Flavobacteriia</taxon>
        <taxon>Flavobacteriales</taxon>
        <taxon>Flavobacteriaceae</taxon>
        <taxon>Christiangramia</taxon>
    </lineage>
</organism>
<evidence type="ECO:0000313" key="2">
    <source>
        <dbReference type="EMBL" id="PTX44796.1"/>
    </source>
</evidence>
<dbReference type="EMBL" id="QBKQ01000001">
    <property type="protein sequence ID" value="PTX44796.1"/>
    <property type="molecule type" value="Genomic_DNA"/>
</dbReference>
<feature type="signal peptide" evidence="1">
    <location>
        <begin position="1"/>
        <end position="20"/>
    </location>
</feature>
<dbReference type="RefSeq" id="WP_108170717.1">
    <property type="nucleotide sequence ID" value="NZ_QBKQ01000001.1"/>
</dbReference>
<evidence type="ECO:0000313" key="3">
    <source>
        <dbReference type="Proteomes" id="UP000244174"/>
    </source>
</evidence>
<keyword evidence="3" id="KW-1185">Reference proteome</keyword>
<comment type="caution">
    <text evidence="2">The sequence shown here is derived from an EMBL/GenBank/DDBJ whole genome shotgun (WGS) entry which is preliminary data.</text>
</comment>
<dbReference type="AlphaFoldDB" id="A0A2T6AM08"/>
<sequence>MNLKNLAFGILCFLSFSCFAQTEKSVQYEADSSVCHLKIETDSYEELSEFKWESIYDIFEGNDPDDIINLQIGFNEKLELGSTDIEEWSITLSGKTSELGSMVERAENILKKLHEI</sequence>
<name>A0A2T6AM08_9FLAO</name>